<dbReference type="AlphaFoldDB" id="A0A9J7X156"/>
<evidence type="ECO:0000256" key="4">
    <source>
        <dbReference type="SAM" id="Coils"/>
    </source>
</evidence>
<evidence type="ECO:0000313" key="8">
    <source>
        <dbReference type="Proteomes" id="UP001108240"/>
    </source>
</evidence>
<name>A0A9J7X156_CYPCA</name>
<dbReference type="Pfam" id="PF00059">
    <property type="entry name" value="Lectin_C"/>
    <property type="match status" value="1"/>
</dbReference>
<proteinExistence type="predicted"/>
<dbReference type="Ensembl" id="ENSCCRT00000155232.1">
    <property type="protein sequence ID" value="ENSCCRP00000101217.1"/>
    <property type="gene ID" value="ENSCCRG00000066360.1"/>
</dbReference>
<dbReference type="PANTHER" id="PTHR46490">
    <property type="entry name" value="C-TYPE LECTIN DOMAIN FAMILY 12 MEMBER A-RELATED"/>
    <property type="match status" value="1"/>
</dbReference>
<dbReference type="InterPro" id="IPR001304">
    <property type="entry name" value="C-type_lectin-like"/>
</dbReference>
<sequence length="347" mass="40398">MKYGKWTAEIEMNSDTNADTIKSHDVRAGTENQTPQHTARLLRVDTQRQPPSFIRLRASHPKMSESTYVNITADRTWDMGRCTKRKQTPQHTGSDSVKIRRSRAAVVCLVLLCVLLLTAVIVLCVHIHTKNTNYTEETPQLLTRNNSLTEETQQLLTKITNLTEERGQLLTKYINMTNERNGLLIKNDNLTKQREQFNQKRKQLQKILSETDGWLYSNFSFYFISSLKKSLNESRRYCIERGADLIIINNRGEQDFAKKVSRGYEFWIGLTDSYKEGRWKWVDGSTLTSGFWGSGEPNGQRRENCVVSYPSGWCDYPCNDAFRWICEKQIFKKKKLITYSFNNQYIK</sequence>
<evidence type="ECO:0000256" key="5">
    <source>
        <dbReference type="SAM" id="Phobius"/>
    </source>
</evidence>
<dbReference type="InterPro" id="IPR033989">
    <property type="entry name" value="CD209-like_CTLD"/>
</dbReference>
<dbReference type="PROSITE" id="PS00615">
    <property type="entry name" value="C_TYPE_LECTIN_1"/>
    <property type="match status" value="1"/>
</dbReference>
<dbReference type="PROSITE" id="PS50041">
    <property type="entry name" value="C_TYPE_LECTIN_2"/>
    <property type="match status" value="1"/>
</dbReference>
<keyword evidence="3" id="KW-0325">Glycoprotein</keyword>
<evidence type="ECO:0000256" key="2">
    <source>
        <dbReference type="ARBA" id="ARBA00023157"/>
    </source>
</evidence>
<evidence type="ECO:0000259" key="6">
    <source>
        <dbReference type="PROSITE" id="PS50041"/>
    </source>
</evidence>
<dbReference type="Gene3D" id="3.10.100.10">
    <property type="entry name" value="Mannose-Binding Protein A, subunit A"/>
    <property type="match status" value="1"/>
</dbReference>
<keyword evidence="5" id="KW-0472">Membrane</keyword>
<dbReference type="Gene3D" id="1.20.5.400">
    <property type="match status" value="1"/>
</dbReference>
<dbReference type="SUPFAM" id="SSF56436">
    <property type="entry name" value="C-type lectin-like"/>
    <property type="match status" value="1"/>
</dbReference>
<reference evidence="7" key="2">
    <citation type="submission" date="2025-09" db="UniProtKB">
        <authorList>
            <consortium name="Ensembl"/>
        </authorList>
    </citation>
    <scope>IDENTIFICATION</scope>
</reference>
<dbReference type="InterPro" id="IPR018378">
    <property type="entry name" value="C-type_lectin_CS"/>
</dbReference>
<dbReference type="SMART" id="SM00034">
    <property type="entry name" value="CLECT"/>
    <property type="match status" value="1"/>
</dbReference>
<keyword evidence="5" id="KW-0812">Transmembrane</keyword>
<dbReference type="PANTHER" id="PTHR46490:SF6">
    <property type="entry name" value="ASIALOGLYCOPROTEIN RECEPTOR 1-LIKE-RELATED"/>
    <property type="match status" value="1"/>
</dbReference>
<dbReference type="InterPro" id="IPR016186">
    <property type="entry name" value="C-type_lectin-like/link_sf"/>
</dbReference>
<protein>
    <recommendedName>
        <fullName evidence="6">C-type lectin domain-containing protein</fullName>
    </recommendedName>
</protein>
<keyword evidence="4" id="KW-0175">Coiled coil</keyword>
<feature type="domain" description="C-type lectin" evidence="6">
    <location>
        <begin position="216"/>
        <end position="327"/>
    </location>
</feature>
<feature type="transmembrane region" description="Helical" evidence="5">
    <location>
        <begin position="104"/>
        <end position="128"/>
    </location>
</feature>
<reference evidence="7" key="1">
    <citation type="submission" date="2025-08" db="UniProtKB">
        <authorList>
            <consortium name="Ensembl"/>
        </authorList>
    </citation>
    <scope>IDENTIFICATION</scope>
</reference>
<keyword evidence="5" id="KW-1133">Transmembrane helix</keyword>
<keyword evidence="2" id="KW-1015">Disulfide bond</keyword>
<keyword evidence="8" id="KW-1185">Reference proteome</keyword>
<feature type="coiled-coil region" evidence="4">
    <location>
        <begin position="145"/>
        <end position="210"/>
    </location>
</feature>
<accession>A0A9J7X156</accession>
<evidence type="ECO:0000256" key="1">
    <source>
        <dbReference type="ARBA" id="ARBA00022734"/>
    </source>
</evidence>
<dbReference type="CDD" id="cd03590">
    <property type="entry name" value="CLECT_DC-SIGN_like"/>
    <property type="match status" value="1"/>
</dbReference>
<dbReference type="Proteomes" id="UP001108240">
    <property type="component" value="Unplaced"/>
</dbReference>
<evidence type="ECO:0000313" key="7">
    <source>
        <dbReference type="Ensembl" id="ENSCCRP00000101217.1"/>
    </source>
</evidence>
<organism evidence="7 8">
    <name type="scientific">Cyprinus carpio carpio</name>
    <dbReference type="NCBI Taxonomy" id="630221"/>
    <lineage>
        <taxon>Eukaryota</taxon>
        <taxon>Metazoa</taxon>
        <taxon>Chordata</taxon>
        <taxon>Craniata</taxon>
        <taxon>Vertebrata</taxon>
        <taxon>Euteleostomi</taxon>
        <taxon>Actinopterygii</taxon>
        <taxon>Neopterygii</taxon>
        <taxon>Teleostei</taxon>
        <taxon>Ostariophysi</taxon>
        <taxon>Cypriniformes</taxon>
        <taxon>Cyprinidae</taxon>
        <taxon>Cyprininae</taxon>
        <taxon>Cyprinus</taxon>
    </lineage>
</organism>
<dbReference type="InterPro" id="IPR016187">
    <property type="entry name" value="CTDL_fold"/>
</dbReference>
<dbReference type="GO" id="GO:0030246">
    <property type="term" value="F:carbohydrate binding"/>
    <property type="evidence" value="ECO:0007669"/>
    <property type="project" value="UniProtKB-KW"/>
</dbReference>
<keyword evidence="1" id="KW-0430">Lectin</keyword>
<dbReference type="GeneTree" id="ENSGT01020000230338"/>
<dbReference type="InterPro" id="IPR052309">
    <property type="entry name" value="C-type_Lectin_Domain_Fam1"/>
</dbReference>
<evidence type="ECO:0000256" key="3">
    <source>
        <dbReference type="ARBA" id="ARBA00023180"/>
    </source>
</evidence>